<dbReference type="RefSeq" id="WP_184075995.1">
    <property type="nucleotide sequence ID" value="NZ_JACHDS010000001.1"/>
</dbReference>
<feature type="signal peptide" evidence="1">
    <location>
        <begin position="1"/>
        <end position="23"/>
    </location>
</feature>
<keyword evidence="1" id="KW-0732">Signal</keyword>
<dbReference type="Proteomes" id="UP000546642">
    <property type="component" value="Unassembled WGS sequence"/>
</dbReference>
<protein>
    <submittedName>
        <fullName evidence="2">Uncharacterized protein</fullName>
    </submittedName>
</protein>
<evidence type="ECO:0000256" key="1">
    <source>
        <dbReference type="SAM" id="SignalP"/>
    </source>
</evidence>
<proteinExistence type="predicted"/>
<feature type="chain" id="PRO_5030995984" evidence="1">
    <location>
        <begin position="24"/>
        <end position="457"/>
    </location>
</feature>
<organism evidence="2 3">
    <name type="scientific">Nocardiopsis mwathae</name>
    <dbReference type="NCBI Taxonomy" id="1472723"/>
    <lineage>
        <taxon>Bacteria</taxon>
        <taxon>Bacillati</taxon>
        <taxon>Actinomycetota</taxon>
        <taxon>Actinomycetes</taxon>
        <taxon>Streptosporangiales</taxon>
        <taxon>Nocardiopsidaceae</taxon>
        <taxon>Nocardiopsis</taxon>
    </lineage>
</organism>
<reference evidence="2 3" key="1">
    <citation type="submission" date="2020-08" db="EMBL/GenBank/DDBJ databases">
        <title>Sequencing the genomes of 1000 actinobacteria strains.</title>
        <authorList>
            <person name="Klenk H.-P."/>
        </authorList>
    </citation>
    <scope>NUCLEOTIDE SEQUENCE [LARGE SCALE GENOMIC DNA]</scope>
    <source>
        <strain evidence="2 3">DSM 46659</strain>
    </source>
</reference>
<dbReference type="EMBL" id="JACHDS010000001">
    <property type="protein sequence ID" value="MBB6172742.1"/>
    <property type="molecule type" value="Genomic_DNA"/>
</dbReference>
<evidence type="ECO:0000313" key="2">
    <source>
        <dbReference type="EMBL" id="MBB6172742.1"/>
    </source>
</evidence>
<name>A0A7X0D5R9_9ACTN</name>
<sequence>MRYRRTAAATIAAAILAAQSADAGENDHLSGWRLVAEEDFVDPLRIDEVPWTLDPQGPRSPWYMDPFGDDGEVWHAISDPDFSEQTATFDVYRKRVAFGDGGWLTAEIAAVDKDRSGAPDSEPGLATVELPDGERAARIHEPSWDAGVLIRSTDPLPERYRVEMTLRDIDFGGMRDGSLEYEGKYNGYRTGAGCKTSFPWTFHGALPGVERCDYHDVTEENGFYYLGILDHPTPSPQGNPGIHFRRKVVMDGYYSQREWSAKNAVCDPGTGRIHGVEDGTYNGVNAIFIRGDRMRSGINDVGNEYYFKTACGEFSGDEPFDDEGRYSGILTGTELRPELLPEAAYTFAVERDATGYTLEMSGPFRHSGPPGPITLRFHHEFVEDGRPIWHYNRTPGAYDGAFDRSLTHTGHAGTYTTEHAWPADSAYPDTFIIGDPHLNFYEGSAVVDDIRLYVPDA</sequence>
<comment type="caution">
    <text evidence="2">The sequence shown here is derived from an EMBL/GenBank/DDBJ whole genome shotgun (WGS) entry which is preliminary data.</text>
</comment>
<keyword evidence="3" id="KW-1185">Reference proteome</keyword>
<accession>A0A7X0D5R9</accession>
<evidence type="ECO:0000313" key="3">
    <source>
        <dbReference type="Proteomes" id="UP000546642"/>
    </source>
</evidence>
<gene>
    <name evidence="2" type="ORF">HNR23_002802</name>
</gene>
<dbReference type="AlphaFoldDB" id="A0A7X0D5R9"/>